<protein>
    <recommendedName>
        <fullName evidence="1">Sialidase domain-containing protein</fullName>
    </recommendedName>
</protein>
<organism evidence="2 3">
    <name type="scientific">Caldimonas mangrovi</name>
    <dbReference type="NCBI Taxonomy" id="2944811"/>
    <lineage>
        <taxon>Bacteria</taxon>
        <taxon>Pseudomonadati</taxon>
        <taxon>Pseudomonadota</taxon>
        <taxon>Betaproteobacteria</taxon>
        <taxon>Burkholderiales</taxon>
        <taxon>Sphaerotilaceae</taxon>
        <taxon>Caldimonas</taxon>
    </lineage>
</organism>
<comment type="caution">
    <text evidence="2">The sequence shown here is derived from an EMBL/GenBank/DDBJ whole genome shotgun (WGS) entry which is preliminary data.</text>
</comment>
<dbReference type="InterPro" id="IPR036278">
    <property type="entry name" value="Sialidase_sf"/>
</dbReference>
<dbReference type="Gene3D" id="2.120.10.10">
    <property type="match status" value="1"/>
</dbReference>
<evidence type="ECO:0000313" key="2">
    <source>
        <dbReference type="EMBL" id="MCM5682523.1"/>
    </source>
</evidence>
<gene>
    <name evidence="2" type="ORF">M8A51_23585</name>
</gene>
<dbReference type="InterPro" id="IPR011040">
    <property type="entry name" value="Sialidase"/>
</dbReference>
<evidence type="ECO:0000259" key="1">
    <source>
        <dbReference type="Pfam" id="PF13088"/>
    </source>
</evidence>
<evidence type="ECO:0000313" key="3">
    <source>
        <dbReference type="Proteomes" id="UP001165541"/>
    </source>
</evidence>
<accession>A0ABT0YUV0</accession>
<keyword evidence="3" id="KW-1185">Reference proteome</keyword>
<dbReference type="CDD" id="cd15482">
    <property type="entry name" value="Sialidase_non-viral"/>
    <property type="match status" value="1"/>
</dbReference>
<dbReference type="SUPFAM" id="SSF50939">
    <property type="entry name" value="Sialidases"/>
    <property type="match status" value="1"/>
</dbReference>
<dbReference type="Pfam" id="PF13088">
    <property type="entry name" value="BNR_2"/>
    <property type="match status" value="1"/>
</dbReference>
<proteinExistence type="predicted"/>
<reference evidence="2" key="1">
    <citation type="submission" date="2022-05" db="EMBL/GenBank/DDBJ databases">
        <title>Schlegelella sp. nov., isolated from mangrove soil.</title>
        <authorList>
            <person name="Liu Y."/>
            <person name="Ge X."/>
            <person name="Liu W."/>
        </authorList>
    </citation>
    <scope>NUCLEOTIDE SEQUENCE</scope>
    <source>
        <strain evidence="2">S2-27</strain>
    </source>
</reference>
<dbReference type="EMBL" id="JAMKFE010000020">
    <property type="protein sequence ID" value="MCM5682523.1"/>
    <property type="molecule type" value="Genomic_DNA"/>
</dbReference>
<name>A0ABT0YUV0_9BURK</name>
<sequence>MTVSSTNDRNDYIGTGAVDTYSYTFRIFSATDLRVTIRDTEGTESTLAYPDDYSVTGVGDAGGGSITLAAGDLTDDYSLSIRRVLPLLQSTDIRNQGAFFPEIHEDQFDRSIMIDQQQQDEIDRSLKAPETDPGELSLPGASDRANKFLAFDDEGAPFAADTVGTGVPVSAFALTLLDDTTAAEARTTLGIPAQLDRKAARVIHNGWAYDYSTGTTIVYDGSTGDGLHRHFGQIAEGLDGRLHLVYGRNSVHGLTAGATSVHRYSDDGGATWSAEGVVIPSDAGADQRSLSMCVTPTGRVVVIYAKALAPSAAPTVFRMRYSDDNGATWTQGADIVSINYAYARTYGRIKLIPGDSTCTYRLAFTPYYQNSATPTYKVPVWLSEDDGLTWAEGPQIVDSAAGYNETELVAVNAKTWFAVSRSGSGLYLWKSTDGGGAWTGVGVVQLTSTDQYVAPTLDKFCYRGRWYLLLMYCNRNDDTMVARVIAVSDALSSAAMFSGAMVTASDMVNASGYQCPIVKPDGTVYIDGGTAFIEFKEYVGFPYTQVRFVRANIFELCESAARSVTVSSGAITVSASDFEMRLSLDTEGAASTDDLDTIDSGFEGQVLVLSSGTSSRDVILKNGTGNLDLVSEFRLNTTSSRIVLRRVNSRWLEVTRSNDHTDSSIVIASDAITVPSSREVRYFIVDTEAAAATDSLITINGGFDGQVIVLMSATSSRDPTIAEGGNISLDAAGSFTLSNVADTITLLKRGSTWYEIARSDNA</sequence>
<feature type="domain" description="Sialidase" evidence="1">
    <location>
        <begin position="295"/>
        <end position="449"/>
    </location>
</feature>
<dbReference type="RefSeq" id="WP_251781010.1">
    <property type="nucleotide sequence ID" value="NZ_JAMKFE010000020.1"/>
</dbReference>
<dbReference type="Proteomes" id="UP001165541">
    <property type="component" value="Unassembled WGS sequence"/>
</dbReference>